<evidence type="ECO:0008006" key="3">
    <source>
        <dbReference type="Google" id="ProtNLM"/>
    </source>
</evidence>
<evidence type="ECO:0000313" key="1">
    <source>
        <dbReference type="EMBL" id="OGK42075.1"/>
    </source>
</evidence>
<dbReference type="Proteomes" id="UP000177698">
    <property type="component" value="Unassembled WGS sequence"/>
</dbReference>
<name>A0A1F7IFF2_9BACT</name>
<accession>A0A1F7IFF2</accession>
<dbReference type="EMBL" id="MGAG01000005">
    <property type="protein sequence ID" value="OGK42075.1"/>
    <property type="molecule type" value="Genomic_DNA"/>
</dbReference>
<comment type="caution">
    <text evidence="1">The sequence shown here is derived from an EMBL/GenBank/DDBJ whole genome shotgun (WGS) entry which is preliminary data.</text>
</comment>
<organism evidence="1 2">
    <name type="scientific">Candidatus Roizmanbacteria bacterium RIFCSPLOWO2_01_FULL_37_12</name>
    <dbReference type="NCBI Taxonomy" id="1802056"/>
    <lineage>
        <taxon>Bacteria</taxon>
        <taxon>Candidatus Roizmaniibacteriota</taxon>
    </lineage>
</organism>
<protein>
    <recommendedName>
        <fullName evidence="3">EfeO-type cupredoxin-like domain-containing protein</fullName>
    </recommendedName>
</protein>
<gene>
    <name evidence="1" type="ORF">A2954_03415</name>
</gene>
<proteinExistence type="predicted"/>
<sequence>MEVYAVHRDYTFVLTEFDISATAQQGQVTEILLPGKAVGTFTLRCGLTCSGKVNVKDNDEDSDFE</sequence>
<dbReference type="AlphaFoldDB" id="A0A1F7IFF2"/>
<evidence type="ECO:0000313" key="2">
    <source>
        <dbReference type="Proteomes" id="UP000177698"/>
    </source>
</evidence>
<reference evidence="1 2" key="1">
    <citation type="journal article" date="2016" name="Nat. Commun.">
        <title>Thousands of microbial genomes shed light on interconnected biogeochemical processes in an aquifer system.</title>
        <authorList>
            <person name="Anantharaman K."/>
            <person name="Brown C.T."/>
            <person name="Hug L.A."/>
            <person name="Sharon I."/>
            <person name="Castelle C.J."/>
            <person name="Probst A.J."/>
            <person name="Thomas B.C."/>
            <person name="Singh A."/>
            <person name="Wilkins M.J."/>
            <person name="Karaoz U."/>
            <person name="Brodie E.L."/>
            <person name="Williams K.H."/>
            <person name="Hubbard S.S."/>
            <person name="Banfield J.F."/>
        </authorList>
    </citation>
    <scope>NUCLEOTIDE SEQUENCE [LARGE SCALE GENOMIC DNA]</scope>
</reference>